<dbReference type="SUPFAM" id="SSF54001">
    <property type="entry name" value="Cysteine proteinases"/>
    <property type="match status" value="1"/>
</dbReference>
<dbReference type="Pfam" id="PF05257">
    <property type="entry name" value="CHAP"/>
    <property type="match status" value="1"/>
</dbReference>
<dbReference type="Gene3D" id="3.90.1720.10">
    <property type="entry name" value="endopeptidase domain like (from Nostoc punctiforme)"/>
    <property type="match status" value="1"/>
</dbReference>
<feature type="signal peptide" evidence="1">
    <location>
        <begin position="1"/>
        <end position="22"/>
    </location>
</feature>
<evidence type="ECO:0000313" key="4">
    <source>
        <dbReference type="Proteomes" id="UP001333818"/>
    </source>
</evidence>
<evidence type="ECO:0000313" key="3">
    <source>
        <dbReference type="EMBL" id="MEE3718173.1"/>
    </source>
</evidence>
<gene>
    <name evidence="3" type="ORF">V2H45_15640</name>
</gene>
<dbReference type="Proteomes" id="UP001333818">
    <property type="component" value="Unassembled WGS sequence"/>
</dbReference>
<name>A0AAW9Q0P3_9CYAN</name>
<comment type="caution">
    <text evidence="3">The sequence shown here is derived from an EMBL/GenBank/DDBJ whole genome shotgun (WGS) entry which is preliminary data.</text>
</comment>
<proteinExistence type="predicted"/>
<evidence type="ECO:0000256" key="1">
    <source>
        <dbReference type="SAM" id="SignalP"/>
    </source>
</evidence>
<dbReference type="EMBL" id="JAZBJZ010000066">
    <property type="protein sequence ID" value="MEE3718173.1"/>
    <property type="molecule type" value="Genomic_DNA"/>
</dbReference>
<feature type="chain" id="PRO_5043589313" evidence="1">
    <location>
        <begin position="23"/>
        <end position="149"/>
    </location>
</feature>
<dbReference type="RefSeq" id="WP_330484605.1">
    <property type="nucleotide sequence ID" value="NZ_JAZBJZ010000066.1"/>
</dbReference>
<dbReference type="PROSITE" id="PS50911">
    <property type="entry name" value="CHAP"/>
    <property type="match status" value="1"/>
</dbReference>
<dbReference type="InterPro" id="IPR007921">
    <property type="entry name" value="CHAP_dom"/>
</dbReference>
<keyword evidence="4" id="KW-1185">Reference proteome</keyword>
<sequence>MKPSKLLSVLASGVLVGAPMFASLGAMPSSSEASPSCQCTQYVANRFGLRGFPHAGDWNDGFLQRNGFRQVAPRVGTIVIMERSFPGSNTSFGHVGIVESIDGRGRITVRGANQYVGTRLVNEAGCSNARSTQFGTSINGRRDISFWAR</sequence>
<evidence type="ECO:0000259" key="2">
    <source>
        <dbReference type="PROSITE" id="PS50911"/>
    </source>
</evidence>
<dbReference type="InterPro" id="IPR038765">
    <property type="entry name" value="Papain-like_cys_pep_sf"/>
</dbReference>
<accession>A0AAW9Q0P3</accession>
<protein>
    <submittedName>
        <fullName evidence="3">CHAP domain-containing protein</fullName>
    </submittedName>
</protein>
<dbReference type="AlphaFoldDB" id="A0AAW9Q0P3"/>
<feature type="domain" description="Peptidase C51" evidence="2">
    <location>
        <begin position="14"/>
        <end position="148"/>
    </location>
</feature>
<reference evidence="3" key="1">
    <citation type="submission" date="2024-01" db="EMBL/GenBank/DDBJ databases">
        <title>Bank of Algae and Cyanobacteria of the Azores (BACA) strain genomes.</title>
        <authorList>
            <person name="Luz R."/>
            <person name="Cordeiro R."/>
            <person name="Fonseca A."/>
            <person name="Goncalves V."/>
        </authorList>
    </citation>
    <scope>NUCLEOTIDE SEQUENCE</scope>
    <source>
        <strain evidence="3">BACA0141</strain>
    </source>
</reference>
<organism evidence="3 4">
    <name type="scientific">Tumidithrix elongata BACA0141</name>
    <dbReference type="NCBI Taxonomy" id="2716417"/>
    <lineage>
        <taxon>Bacteria</taxon>
        <taxon>Bacillati</taxon>
        <taxon>Cyanobacteriota</taxon>
        <taxon>Cyanophyceae</taxon>
        <taxon>Pseudanabaenales</taxon>
        <taxon>Pseudanabaenaceae</taxon>
        <taxon>Tumidithrix</taxon>
        <taxon>Tumidithrix elongata</taxon>
    </lineage>
</organism>
<keyword evidence="1" id="KW-0732">Signal</keyword>